<dbReference type="EMBL" id="BMYS01000028">
    <property type="protein sequence ID" value="GGW95980.1"/>
    <property type="molecule type" value="Genomic_DNA"/>
</dbReference>
<organism evidence="1 2">
    <name type="scientific">Advenella faeciporci</name>
    <dbReference type="NCBI Taxonomy" id="797535"/>
    <lineage>
        <taxon>Bacteria</taxon>
        <taxon>Pseudomonadati</taxon>
        <taxon>Pseudomonadota</taxon>
        <taxon>Betaproteobacteria</taxon>
        <taxon>Burkholderiales</taxon>
        <taxon>Alcaligenaceae</taxon>
    </lineage>
</organism>
<comment type="caution">
    <text evidence="1">The sequence shown here is derived from an EMBL/GenBank/DDBJ whole genome shotgun (WGS) entry which is preliminary data.</text>
</comment>
<dbReference type="Proteomes" id="UP000608345">
    <property type="component" value="Unassembled WGS sequence"/>
</dbReference>
<dbReference type="AlphaFoldDB" id="A0A918JQZ1"/>
<proteinExistence type="predicted"/>
<reference evidence="1" key="2">
    <citation type="submission" date="2020-09" db="EMBL/GenBank/DDBJ databases">
        <authorList>
            <person name="Sun Q."/>
            <person name="Kim S."/>
        </authorList>
    </citation>
    <scope>NUCLEOTIDE SEQUENCE</scope>
    <source>
        <strain evidence="1">KCTC 23732</strain>
    </source>
</reference>
<protein>
    <submittedName>
        <fullName evidence="1">Uncharacterized protein</fullName>
    </submittedName>
</protein>
<keyword evidence="2" id="KW-1185">Reference proteome</keyword>
<accession>A0A918JQZ1</accession>
<sequence>MPGLKYFLAIFLLILRNAGMVPSVDLRKMQQFLAASLVNMPAKHVKSKILDYDYCNEIA</sequence>
<reference evidence="1" key="1">
    <citation type="journal article" date="2014" name="Int. J. Syst. Evol. Microbiol.">
        <title>Complete genome sequence of Corynebacterium casei LMG S-19264T (=DSM 44701T), isolated from a smear-ripened cheese.</title>
        <authorList>
            <consortium name="US DOE Joint Genome Institute (JGI-PGF)"/>
            <person name="Walter F."/>
            <person name="Albersmeier A."/>
            <person name="Kalinowski J."/>
            <person name="Ruckert C."/>
        </authorList>
    </citation>
    <scope>NUCLEOTIDE SEQUENCE</scope>
    <source>
        <strain evidence="1">KCTC 23732</strain>
    </source>
</reference>
<gene>
    <name evidence="1" type="ORF">GCM10011450_27010</name>
</gene>
<name>A0A918JQZ1_9BURK</name>
<evidence type="ECO:0000313" key="1">
    <source>
        <dbReference type="EMBL" id="GGW95980.1"/>
    </source>
</evidence>
<evidence type="ECO:0000313" key="2">
    <source>
        <dbReference type="Proteomes" id="UP000608345"/>
    </source>
</evidence>